<dbReference type="Gene3D" id="1.10.260.40">
    <property type="entry name" value="lambda repressor-like DNA-binding domains"/>
    <property type="match status" value="1"/>
</dbReference>
<reference evidence="3 4" key="1">
    <citation type="submission" date="2018-06" db="EMBL/GenBank/DDBJ databases">
        <title>Genomic Encyclopedia of Archaeal and Bacterial Type Strains, Phase II (KMG-II): from individual species to whole genera.</title>
        <authorList>
            <person name="Goeker M."/>
        </authorList>
    </citation>
    <scope>NUCLEOTIDE SEQUENCE [LARGE SCALE GENOMIC DNA]</scope>
    <source>
        <strain evidence="3 4">DSM 21851</strain>
    </source>
</reference>
<protein>
    <submittedName>
        <fullName evidence="3">Helix-turn-helix protein</fullName>
    </submittedName>
</protein>
<dbReference type="SMART" id="SM00530">
    <property type="entry name" value="HTH_XRE"/>
    <property type="match status" value="1"/>
</dbReference>
<dbReference type="PANTHER" id="PTHR46558">
    <property type="entry name" value="TRACRIPTIONAL REGULATORY PROTEIN-RELATED-RELATED"/>
    <property type="match status" value="1"/>
</dbReference>
<name>A0A327WU15_LARAB</name>
<dbReference type="PROSITE" id="PS50943">
    <property type="entry name" value="HTH_CROC1"/>
    <property type="match status" value="1"/>
</dbReference>
<organism evidence="3 4">
    <name type="scientific">Larkinella arboricola</name>
    <dbReference type="NCBI Taxonomy" id="643671"/>
    <lineage>
        <taxon>Bacteria</taxon>
        <taxon>Pseudomonadati</taxon>
        <taxon>Bacteroidota</taxon>
        <taxon>Cytophagia</taxon>
        <taxon>Cytophagales</taxon>
        <taxon>Spirosomataceae</taxon>
        <taxon>Larkinella</taxon>
    </lineage>
</organism>
<feature type="domain" description="HTH cro/C1-type" evidence="2">
    <location>
        <begin position="7"/>
        <end position="62"/>
    </location>
</feature>
<dbReference type="InterPro" id="IPR010982">
    <property type="entry name" value="Lambda_DNA-bd_dom_sf"/>
</dbReference>
<gene>
    <name evidence="3" type="ORF">LX87_05208</name>
</gene>
<dbReference type="SUPFAM" id="SSF47413">
    <property type="entry name" value="lambda repressor-like DNA-binding domains"/>
    <property type="match status" value="1"/>
</dbReference>
<dbReference type="RefSeq" id="WP_111631211.1">
    <property type="nucleotide sequence ID" value="NZ_QLMC01000008.1"/>
</dbReference>
<keyword evidence="1" id="KW-0238">DNA-binding</keyword>
<evidence type="ECO:0000313" key="3">
    <source>
        <dbReference type="EMBL" id="RAJ92240.1"/>
    </source>
</evidence>
<evidence type="ECO:0000256" key="1">
    <source>
        <dbReference type="ARBA" id="ARBA00023125"/>
    </source>
</evidence>
<dbReference type="AlphaFoldDB" id="A0A327WU15"/>
<dbReference type="PANTHER" id="PTHR46558:SF4">
    <property type="entry name" value="DNA-BIDING PHAGE PROTEIN"/>
    <property type="match status" value="1"/>
</dbReference>
<evidence type="ECO:0000313" key="4">
    <source>
        <dbReference type="Proteomes" id="UP000248790"/>
    </source>
</evidence>
<evidence type="ECO:0000259" key="2">
    <source>
        <dbReference type="PROSITE" id="PS50943"/>
    </source>
</evidence>
<dbReference type="GO" id="GO:0003677">
    <property type="term" value="F:DNA binding"/>
    <property type="evidence" value="ECO:0007669"/>
    <property type="project" value="UniProtKB-KW"/>
</dbReference>
<dbReference type="Proteomes" id="UP000248790">
    <property type="component" value="Unassembled WGS sequence"/>
</dbReference>
<dbReference type="InterPro" id="IPR001387">
    <property type="entry name" value="Cro/C1-type_HTH"/>
</dbReference>
<dbReference type="CDD" id="cd00093">
    <property type="entry name" value="HTH_XRE"/>
    <property type="match status" value="1"/>
</dbReference>
<keyword evidence="4" id="KW-1185">Reference proteome</keyword>
<dbReference type="Pfam" id="PF01381">
    <property type="entry name" value="HTH_3"/>
    <property type="match status" value="1"/>
</dbReference>
<dbReference type="OrthoDB" id="962947at2"/>
<comment type="caution">
    <text evidence="3">The sequence shown here is derived from an EMBL/GenBank/DDBJ whole genome shotgun (WGS) entry which is preliminary data.</text>
</comment>
<dbReference type="EMBL" id="QLMC01000008">
    <property type="protein sequence ID" value="RAJ92240.1"/>
    <property type="molecule type" value="Genomic_DNA"/>
</dbReference>
<accession>A0A327WU15</accession>
<sequence length="108" mass="12387">MNFGDRIKRLREDKKMSQDDLARLMGKKHRNVVGSWEKGKAEPSLSDIRKLAEILSTTTNYLIEGIEAAQPTVVQEVPAGYVMMKAEEVIEMQRQLLKKQGEKIEEQK</sequence>
<proteinExistence type="predicted"/>